<reference evidence="3 5" key="3">
    <citation type="submission" date="2022-01" db="EMBL/GenBank/DDBJ databases">
        <authorList>
            <person name="Zhou L.Y."/>
        </authorList>
    </citation>
    <scope>NUCLEOTIDE SEQUENCE [LARGE SCALE GENOMIC DNA]</scope>
    <source>
        <strain evidence="3 5">TLK-CK17</strain>
    </source>
</reference>
<feature type="domain" description="Sodium symporter small subunit" evidence="2">
    <location>
        <begin position="9"/>
        <end position="84"/>
    </location>
</feature>
<protein>
    <submittedName>
        <fullName evidence="3">DUF4212 domain-containing protein</fullName>
    </submittedName>
</protein>
<dbReference type="Proteomes" id="UP001430796">
    <property type="component" value="Unassembled WGS sequence"/>
</dbReference>
<dbReference type="RefSeq" id="WP_237054195.1">
    <property type="nucleotide sequence ID" value="NZ_JAKJPO010000003.1"/>
</dbReference>
<dbReference type="EMBL" id="JAKJPO010000003">
    <property type="protein sequence ID" value="MCF7221785.1"/>
    <property type="molecule type" value="Genomic_DNA"/>
</dbReference>
<name>A0ABS9HS84_9GAMM</name>
<sequence length="88" mass="10110">MSGKHINAAQYWRANLRLMTILLVIWAAVSFGAGILFADALNAIRIGGFKLGFFFAQQGSIYVFVVLIFYYAWRMNRLERALDLHEHD</sequence>
<accession>A0ABS9HS84</accession>
<proteinExistence type="predicted"/>
<organism evidence="3 5">
    <name type="scientific">Marilutibacter chinensis</name>
    <dbReference type="NCBI Taxonomy" id="2912247"/>
    <lineage>
        <taxon>Bacteria</taxon>
        <taxon>Pseudomonadati</taxon>
        <taxon>Pseudomonadota</taxon>
        <taxon>Gammaproteobacteria</taxon>
        <taxon>Lysobacterales</taxon>
        <taxon>Lysobacteraceae</taxon>
        <taxon>Marilutibacter</taxon>
    </lineage>
</organism>
<dbReference type="NCBIfam" id="TIGR03647">
    <property type="entry name" value="Na_symport_sm"/>
    <property type="match status" value="1"/>
</dbReference>
<reference evidence="3 5" key="2">
    <citation type="submission" date="2022-01" db="EMBL/GenBank/DDBJ databases">
        <title>Lysobacter chinensis sp. nov., a bacterium isolated from cow dung compost.</title>
        <authorList>
            <person name="Liu Y."/>
        </authorList>
    </citation>
    <scope>NUCLEOTIDE SEQUENCE [LARGE SCALE GENOMIC DNA]</scope>
    <source>
        <strain evidence="3 5">TLK-CK17</strain>
    </source>
</reference>
<dbReference type="EMBL" id="JAKJPO010000020">
    <property type="protein sequence ID" value="MCF7223721.1"/>
    <property type="molecule type" value="Genomic_DNA"/>
</dbReference>
<evidence type="ECO:0000256" key="1">
    <source>
        <dbReference type="SAM" id="Phobius"/>
    </source>
</evidence>
<keyword evidence="1" id="KW-0812">Transmembrane</keyword>
<evidence type="ECO:0000313" key="4">
    <source>
        <dbReference type="EMBL" id="MCF7223721.1"/>
    </source>
</evidence>
<evidence type="ECO:0000259" key="2">
    <source>
        <dbReference type="Pfam" id="PF13937"/>
    </source>
</evidence>
<gene>
    <name evidence="3" type="ORF">L3V18_08295</name>
    <name evidence="4" type="ORF">L3V18_18320</name>
</gene>
<reference evidence="5" key="1">
    <citation type="submission" date="2022-01" db="EMBL/GenBank/DDBJ databases">
        <title>Lysobacter chinensis sp. nov., a bacterium isolated from cow dung compost.</title>
        <authorList>
            <person name="Zhou L.Y."/>
        </authorList>
    </citation>
    <scope>NUCLEOTIDE SEQUENCE [LARGE SCALE GENOMIC DNA]</scope>
    <source>
        <strain evidence="5">TLK-CK17</strain>
    </source>
</reference>
<feature type="transmembrane region" description="Helical" evidence="1">
    <location>
        <begin position="53"/>
        <end position="73"/>
    </location>
</feature>
<keyword evidence="1" id="KW-1133">Transmembrane helix</keyword>
<evidence type="ECO:0000313" key="5">
    <source>
        <dbReference type="Proteomes" id="UP001430796"/>
    </source>
</evidence>
<dbReference type="InterPro" id="IPR019886">
    <property type="entry name" value="Na_symporter_ssu"/>
</dbReference>
<dbReference type="Pfam" id="PF13937">
    <property type="entry name" value="DUF4212"/>
    <property type="match status" value="1"/>
</dbReference>
<feature type="transmembrane region" description="Helical" evidence="1">
    <location>
        <begin position="21"/>
        <end position="41"/>
    </location>
</feature>
<keyword evidence="1" id="KW-0472">Membrane</keyword>
<comment type="caution">
    <text evidence="3">The sequence shown here is derived from an EMBL/GenBank/DDBJ whole genome shotgun (WGS) entry which is preliminary data.</text>
</comment>
<keyword evidence="5" id="KW-1185">Reference proteome</keyword>
<evidence type="ECO:0000313" key="3">
    <source>
        <dbReference type="EMBL" id="MCF7221785.1"/>
    </source>
</evidence>